<gene>
    <name evidence="1" type="ORF">Cboi01_000269600</name>
</gene>
<organism evidence="1 2">
    <name type="scientific">Candida boidinii</name>
    <name type="common">Yeast</name>
    <dbReference type="NCBI Taxonomy" id="5477"/>
    <lineage>
        <taxon>Eukaryota</taxon>
        <taxon>Fungi</taxon>
        <taxon>Dikarya</taxon>
        <taxon>Ascomycota</taxon>
        <taxon>Saccharomycotina</taxon>
        <taxon>Pichiomycetes</taxon>
        <taxon>Pichiales</taxon>
        <taxon>Pichiaceae</taxon>
        <taxon>Ogataea</taxon>
        <taxon>Ogataea/Candida clade</taxon>
    </lineage>
</organism>
<name>A0ACB5TNN5_CANBO</name>
<evidence type="ECO:0000313" key="2">
    <source>
        <dbReference type="Proteomes" id="UP001165101"/>
    </source>
</evidence>
<dbReference type="Proteomes" id="UP001165101">
    <property type="component" value="Unassembled WGS sequence"/>
</dbReference>
<reference evidence="1" key="1">
    <citation type="submission" date="2023-04" db="EMBL/GenBank/DDBJ databases">
        <title>Candida boidinii NBRC 1967.</title>
        <authorList>
            <person name="Ichikawa N."/>
            <person name="Sato H."/>
            <person name="Tonouchi N."/>
        </authorList>
    </citation>
    <scope>NUCLEOTIDE SEQUENCE</scope>
    <source>
        <strain evidence="1">NBRC 1967</strain>
    </source>
</reference>
<evidence type="ECO:0000313" key="1">
    <source>
        <dbReference type="EMBL" id="GME92332.1"/>
    </source>
</evidence>
<accession>A0ACB5TNN5</accession>
<keyword evidence="2" id="KW-1185">Reference proteome</keyword>
<proteinExistence type="predicted"/>
<protein>
    <submittedName>
        <fullName evidence="1">Unnamed protein product</fullName>
    </submittedName>
</protein>
<dbReference type="EMBL" id="BSXV01001279">
    <property type="protein sequence ID" value="GME92332.1"/>
    <property type="molecule type" value="Genomic_DNA"/>
</dbReference>
<sequence length="646" mass="70133">MLSNLSKNISRTTLKQQVRFNSNKVTGSVIGIDLGTTNSAVAVMEGKTPKIIENAEGSRTTPSVVAFTKDGERLVGIPAKRQAVVNPENTLFATKRLIGRRFEDNEVQKDIKQVPYKIVKHSNGDAWVEARGEKYSPAQIGGFVLNKMKETAEAYLGKTIKDAVVTVPAYFNDSQRQATKDAGAIVGLNVARVVNEPTAAALAYGLEKNDANVVAVFDLGGGTFDISILDIDNGVFEVKSTNGDTHLGGEDFDISLVRYIVDAFKKESGINLENDRMSIQRIREAAEKCKIELSSTLSTEINLPFITADASGPKHINMKMSRSQLENLVEPLIKKTVEPVKKALKDAGLSTSDISEVILVGGMTRMPKVVETVKSLFGKEPSKAVNPDEAVAIGAAIQGAVLSGEVKDVLLLDVTPLSLGIETLGGVFTRLIPRNTTIPTKKSQVFSTAANGQTSVEIRVFQGERELVRDNKLIGNFTLAGIPPAPKGVPQIEVTFDIDADGIINVSAKDKASGKDNSITVAGSSGLSDSEIEKMVNDAEKFKEEDKLRKEAIESSNKADQLCNDTEKSLEEFGDKIDKIEAENVKKLIEGVRELVIKVNSGENIESTLIKEKFDELQNASLKLFEKMYKDQQSQQQSQEGGEEKK</sequence>
<comment type="caution">
    <text evidence="1">The sequence shown here is derived from an EMBL/GenBank/DDBJ whole genome shotgun (WGS) entry which is preliminary data.</text>
</comment>